<feature type="compositionally biased region" description="Low complexity" evidence="13">
    <location>
        <begin position="702"/>
        <end position="713"/>
    </location>
</feature>
<dbReference type="SMART" id="SM00032">
    <property type="entry name" value="CCP"/>
    <property type="match status" value="1"/>
</dbReference>
<dbReference type="Proteomes" id="UP000290572">
    <property type="component" value="Unassembled WGS sequence"/>
</dbReference>
<dbReference type="FunFam" id="2.10.25.10:FF:000434">
    <property type="entry name" value="Predicted protein"/>
    <property type="match status" value="1"/>
</dbReference>
<evidence type="ECO:0000259" key="15">
    <source>
        <dbReference type="PROSITE" id="PS50041"/>
    </source>
</evidence>
<dbReference type="PROSITE" id="PS50026">
    <property type="entry name" value="EGF_3"/>
    <property type="match status" value="2"/>
</dbReference>
<evidence type="ECO:0000256" key="2">
    <source>
        <dbReference type="ARBA" id="ARBA00022525"/>
    </source>
</evidence>
<dbReference type="InterPro" id="IPR036179">
    <property type="entry name" value="Ig-like_dom_sf"/>
</dbReference>
<dbReference type="GO" id="GO:0072534">
    <property type="term" value="C:perineuronal net"/>
    <property type="evidence" value="ECO:0007669"/>
    <property type="project" value="TreeGrafter"/>
</dbReference>
<dbReference type="SUPFAM" id="SSF57535">
    <property type="entry name" value="Complement control module/SCR domain"/>
    <property type="match status" value="1"/>
</dbReference>
<dbReference type="GO" id="GO:0007155">
    <property type="term" value="P:cell adhesion"/>
    <property type="evidence" value="ECO:0007669"/>
    <property type="project" value="InterPro"/>
</dbReference>
<evidence type="ECO:0000259" key="18">
    <source>
        <dbReference type="PROSITE" id="PS50963"/>
    </source>
</evidence>
<dbReference type="InterPro" id="IPR000538">
    <property type="entry name" value="Link_dom"/>
</dbReference>
<dbReference type="PANTHER" id="PTHR22804:SF24">
    <property type="entry name" value="NEUROCAN CORE PROTEIN"/>
    <property type="match status" value="1"/>
</dbReference>
<accession>A0A498NNB2</accession>
<evidence type="ECO:0000256" key="3">
    <source>
        <dbReference type="ARBA" id="ARBA00022536"/>
    </source>
</evidence>
<dbReference type="GO" id="GO:0002052">
    <property type="term" value="P:positive regulation of neuroblast proliferation"/>
    <property type="evidence" value="ECO:0007669"/>
    <property type="project" value="TreeGrafter"/>
</dbReference>
<feature type="compositionally biased region" description="Polar residues" evidence="13">
    <location>
        <begin position="501"/>
        <end position="513"/>
    </location>
</feature>
<evidence type="ECO:0000256" key="1">
    <source>
        <dbReference type="ARBA" id="ARBA00004613"/>
    </source>
</evidence>
<evidence type="ECO:0000313" key="19">
    <source>
        <dbReference type="EMBL" id="RXN33311.1"/>
    </source>
</evidence>
<feature type="domain" description="Ig-like" evidence="16">
    <location>
        <begin position="152"/>
        <end position="267"/>
    </location>
</feature>
<comment type="subcellular location">
    <subcellularLocation>
        <location evidence="1">Secreted</location>
    </subcellularLocation>
</comment>
<dbReference type="GO" id="GO:0007417">
    <property type="term" value="P:central nervous system development"/>
    <property type="evidence" value="ECO:0007669"/>
    <property type="project" value="TreeGrafter"/>
</dbReference>
<feature type="region of interest" description="Disordered" evidence="13">
    <location>
        <begin position="488"/>
        <end position="523"/>
    </location>
</feature>
<dbReference type="GO" id="GO:0005540">
    <property type="term" value="F:hyaluronic acid binding"/>
    <property type="evidence" value="ECO:0007669"/>
    <property type="project" value="InterPro"/>
</dbReference>
<feature type="disulfide bond" evidence="12">
    <location>
        <begin position="415"/>
        <end position="436"/>
    </location>
</feature>
<evidence type="ECO:0000256" key="6">
    <source>
        <dbReference type="ARBA" id="ARBA00022974"/>
    </source>
</evidence>
<feature type="disulfide bond" evidence="12">
    <location>
        <begin position="317"/>
        <end position="338"/>
    </location>
</feature>
<keyword evidence="2" id="KW-0964">Secreted</keyword>
<keyword evidence="20" id="KW-1185">Reference proteome</keyword>
<dbReference type="PROSITE" id="PS00022">
    <property type="entry name" value="EGF_1"/>
    <property type="match status" value="2"/>
</dbReference>
<dbReference type="InterPro" id="IPR018378">
    <property type="entry name" value="C-type_lectin_CS"/>
</dbReference>
<dbReference type="PROSITE" id="PS01186">
    <property type="entry name" value="EGF_2"/>
    <property type="match status" value="1"/>
</dbReference>
<dbReference type="CDD" id="cd03517">
    <property type="entry name" value="Link_domain_CSPGs_modules_1_3"/>
    <property type="match status" value="1"/>
</dbReference>
<dbReference type="InterPro" id="IPR013106">
    <property type="entry name" value="Ig_V-set"/>
</dbReference>
<dbReference type="STRING" id="84645.A0A498NNB2"/>
<evidence type="ECO:0000256" key="10">
    <source>
        <dbReference type="PROSITE-ProRule" id="PRU00076"/>
    </source>
</evidence>
<feature type="domain" description="Link" evidence="18">
    <location>
        <begin position="271"/>
        <end position="366"/>
    </location>
</feature>
<dbReference type="InterPro" id="IPR016187">
    <property type="entry name" value="CTDL_fold"/>
</dbReference>
<evidence type="ECO:0000259" key="17">
    <source>
        <dbReference type="PROSITE" id="PS50923"/>
    </source>
</evidence>
<evidence type="ECO:0000256" key="13">
    <source>
        <dbReference type="SAM" id="MobiDB-lite"/>
    </source>
</evidence>
<dbReference type="InterPro" id="IPR016186">
    <property type="entry name" value="C-type_lectin-like/link_sf"/>
</dbReference>
<dbReference type="GO" id="GO:0045202">
    <property type="term" value="C:synapse"/>
    <property type="evidence" value="ECO:0007669"/>
    <property type="project" value="TreeGrafter"/>
</dbReference>
<feature type="domain" description="Link" evidence="18">
    <location>
        <begin position="372"/>
        <end position="464"/>
    </location>
</feature>
<feature type="disulfide bond" evidence="10">
    <location>
        <begin position="955"/>
        <end position="964"/>
    </location>
</feature>
<dbReference type="FunFam" id="3.10.100.10:FF:000002">
    <property type="entry name" value="Hyaluronan proteoglycan link protein 1"/>
    <property type="match status" value="2"/>
</dbReference>
<evidence type="ECO:0000313" key="20">
    <source>
        <dbReference type="Proteomes" id="UP000290572"/>
    </source>
</evidence>
<dbReference type="SMART" id="SM00179">
    <property type="entry name" value="EGF_CA"/>
    <property type="match status" value="2"/>
</dbReference>
<evidence type="ECO:0000256" key="12">
    <source>
        <dbReference type="PROSITE-ProRule" id="PRU00323"/>
    </source>
</evidence>
<dbReference type="InterPro" id="IPR007110">
    <property type="entry name" value="Ig-like_dom"/>
</dbReference>
<dbReference type="FunFam" id="2.10.70.10:FF:000003">
    <property type="entry name" value="Versican core protein"/>
    <property type="match status" value="1"/>
</dbReference>
<dbReference type="InterPro" id="IPR013783">
    <property type="entry name" value="Ig-like_fold"/>
</dbReference>
<dbReference type="SMART" id="SM00445">
    <property type="entry name" value="LINK"/>
    <property type="match status" value="2"/>
</dbReference>
<feature type="domain" description="EGF-like" evidence="14">
    <location>
        <begin position="894"/>
        <end position="927"/>
    </location>
</feature>
<keyword evidence="5" id="KW-0677">Repeat</keyword>
<dbReference type="GO" id="GO:0005615">
    <property type="term" value="C:extracellular space"/>
    <property type="evidence" value="ECO:0007669"/>
    <property type="project" value="TreeGrafter"/>
</dbReference>
<dbReference type="CDD" id="cd00054">
    <property type="entry name" value="EGF_CA"/>
    <property type="match status" value="2"/>
</dbReference>
<keyword evidence="8" id="KW-0325">Glycoprotein</keyword>
<dbReference type="PROSITE" id="PS00615">
    <property type="entry name" value="C_TYPE_LECTIN_1"/>
    <property type="match status" value="1"/>
</dbReference>
<dbReference type="SMART" id="SM00034">
    <property type="entry name" value="CLECT"/>
    <property type="match status" value="1"/>
</dbReference>
<feature type="disulfide bond" evidence="11">
    <location>
        <begin position="1098"/>
        <end position="1141"/>
    </location>
</feature>
<feature type="region of interest" description="Disordered" evidence="13">
    <location>
        <begin position="557"/>
        <end position="617"/>
    </location>
</feature>
<dbReference type="Gene3D" id="2.60.40.10">
    <property type="entry name" value="Immunoglobulins"/>
    <property type="match status" value="1"/>
</dbReference>
<dbReference type="SMART" id="SM00406">
    <property type="entry name" value="IGv"/>
    <property type="match status" value="1"/>
</dbReference>
<dbReference type="FunFam" id="3.10.100.10:FF:000003">
    <property type="entry name" value="Versican core protein"/>
    <property type="match status" value="1"/>
</dbReference>
<feature type="disulfide bond" evidence="11">
    <location>
        <begin position="1127"/>
        <end position="1154"/>
    </location>
</feature>
<dbReference type="CDD" id="cd00033">
    <property type="entry name" value="CCP"/>
    <property type="match status" value="1"/>
</dbReference>
<dbReference type="PROSITE" id="PS50923">
    <property type="entry name" value="SUSHI"/>
    <property type="match status" value="1"/>
</dbReference>
<dbReference type="SUPFAM" id="SSF56436">
    <property type="entry name" value="C-type lectin-like"/>
    <property type="match status" value="3"/>
</dbReference>
<dbReference type="Pfam" id="PF00193">
    <property type="entry name" value="Xlink"/>
    <property type="match status" value="2"/>
</dbReference>
<feature type="domain" description="C-type lectin" evidence="15">
    <location>
        <begin position="978"/>
        <end position="1092"/>
    </location>
</feature>
<dbReference type="InterPro" id="IPR000436">
    <property type="entry name" value="Sushi_SCR_CCP_dom"/>
</dbReference>
<dbReference type="Pfam" id="PF00084">
    <property type="entry name" value="Sushi"/>
    <property type="match status" value="1"/>
</dbReference>
<dbReference type="Gene3D" id="2.10.25.10">
    <property type="entry name" value="Laminin"/>
    <property type="match status" value="2"/>
</dbReference>
<dbReference type="GO" id="GO:0001501">
    <property type="term" value="P:skeletal system development"/>
    <property type="evidence" value="ECO:0007669"/>
    <property type="project" value="TreeGrafter"/>
</dbReference>
<dbReference type="InterPro" id="IPR000152">
    <property type="entry name" value="EGF-type_Asp/Asn_hydroxyl_site"/>
</dbReference>
<dbReference type="SMR" id="A0A498NNB2"/>
<evidence type="ECO:0000256" key="4">
    <source>
        <dbReference type="ARBA" id="ARBA00022729"/>
    </source>
</evidence>
<dbReference type="PROSITE" id="PS50835">
    <property type="entry name" value="IG_LIKE"/>
    <property type="match status" value="1"/>
</dbReference>
<sequence length="1164" mass="127992">MPVFTVSSSKAPVIVLMSSAFYIRYETGNGWWKSNGFEKGSQSGNTAVWRDKSSEVVGRCFICCGILGDAGIWKSHQNPPVDPREDLKNLQQKGVKCRVSPPLSVNRYPYAKDNEAFFSPPRMLCVGAAGLQVFAVLLVFSAQCGVSRAETPVTVRRVTHPPLRRPLADSALIPCVFTLPATLVPGHGPYIHWTRSSGAQERTVLTARDGVVRVHQAYAGRVSLPGYSTNPLNASLALSQLRSNDSGTFRCHVALGENYEQDTVNLEVTGVVFHYRSPADRYSLSFAEAVRACEENSAEVATPEQLWAAFHSSMNSCAAGWLKDQSVRYPVQRPELGCYGHAEFSQGVRNYGKRDPSELFDVYCFASDMQGEVFPAAVPDRLTHPEASAHCASLGGRLATVGQLYLAWRSGLDHCEPAWLSDGSVRFSISSLRSDCPAGEPGVRTVSPTELSNGTARFDAFCYREKKTQKALTGIVKSLLRPWRYMTGDDSSEERTEDTYSSRSDAQTASQPDSPDLQPANWTGQVDLDKEPLMAAEPAELSAEYLTVRLRAGDTSLDWSGQLDSFPDSRQVLPDLRSDLSPGGSAREEEDEDEGLSGQSVSPAAPSDAPQEKAESSLTNIVSSLWKPWSYLTGSEAEETTKSAAATETPVTDVRTTATPGSVTALVVFVSVGLTSWWSHSWLSSPSTITNDKLITSFPATSPVVPTTVPPNTARDEADNNQTSRSTQDGPATAADWIVVTETPEQKTETLEPKVSISTENYSGESRVPETEGSSWGDTYPSSQAPLTVMTTSTDSFSTAPHGHEARGEIQYRRRNKPKRLNQSTTEMTTSVALSTTTPFILTSNAEDTGTTLLMSTDESHTSNFVTTVSSTVEQDLSSTETVKKNSSTGEEEVDDRCSCLHGGTCLPHGEGFRCFCPQGYTGESCEIDVDDCQSNPCENGGTCIDKEDSFVCLCLPSYSGDRCERDTEGCEHGWKKFHGHCYRLFPRRHTWEDAEKDCREHSSHLTSITSSMEQDFLNGLGHENVWIGLNDRTVEEDFQWTDGMDVVYENWRENQPDNFFAGGEDCVVMITREDGKWNDVPCNYNLPYVCKKGTVMCGTPPAVDNAYLVGRRRSHYDIHAVVRYQCADGFFQRHIPTVRCRPNGTWERPKIICNKLNTMTNNP</sequence>
<dbReference type="SUPFAM" id="SSF57196">
    <property type="entry name" value="EGF/Laminin"/>
    <property type="match status" value="1"/>
</dbReference>
<dbReference type="GO" id="GO:0010001">
    <property type="term" value="P:glial cell differentiation"/>
    <property type="evidence" value="ECO:0007669"/>
    <property type="project" value="TreeGrafter"/>
</dbReference>
<evidence type="ECO:0000256" key="7">
    <source>
        <dbReference type="ARBA" id="ARBA00023157"/>
    </source>
</evidence>
<name>A0A498NNB2_LABRO</name>
<dbReference type="Pfam" id="PF07686">
    <property type="entry name" value="V-set"/>
    <property type="match status" value="1"/>
</dbReference>
<dbReference type="PROSITE" id="PS50041">
    <property type="entry name" value="C_TYPE_LECTIN_2"/>
    <property type="match status" value="1"/>
</dbReference>
<dbReference type="InterPro" id="IPR050691">
    <property type="entry name" value="Hyaluronan_bind_Proteoglycan"/>
</dbReference>
<gene>
    <name evidence="19" type="ORF">ROHU_015714</name>
</gene>
<comment type="caution">
    <text evidence="10">Lacks conserved residue(s) required for the propagation of feature annotation.</text>
</comment>
<keyword evidence="21" id="KW-1267">Proteomics identification</keyword>
<reference evidence="19 20" key="1">
    <citation type="submission" date="2018-03" db="EMBL/GenBank/DDBJ databases">
        <title>Draft genome sequence of Rohu Carp (Labeo rohita).</title>
        <authorList>
            <person name="Das P."/>
            <person name="Kushwaha B."/>
            <person name="Joshi C.G."/>
            <person name="Kumar D."/>
            <person name="Nagpure N.S."/>
            <person name="Sahoo L."/>
            <person name="Das S.P."/>
            <person name="Bit A."/>
            <person name="Patnaik S."/>
            <person name="Meher P.K."/>
            <person name="Jayasankar P."/>
            <person name="Koringa P.G."/>
            <person name="Patel N.V."/>
            <person name="Hinsu A.T."/>
            <person name="Kumar R."/>
            <person name="Pandey M."/>
            <person name="Agarwal S."/>
            <person name="Srivastava S."/>
            <person name="Singh M."/>
            <person name="Iquebal M.A."/>
            <person name="Jaiswal S."/>
            <person name="Angadi U.B."/>
            <person name="Kumar N."/>
            <person name="Raza M."/>
            <person name="Shah T.M."/>
            <person name="Rai A."/>
            <person name="Jena J.K."/>
        </authorList>
    </citation>
    <scope>NUCLEOTIDE SEQUENCE [LARGE SCALE GENOMIC DNA]</scope>
    <source>
        <strain evidence="19">DASCIFA01</strain>
        <tissue evidence="19">Testis</tissue>
    </source>
</reference>
<evidence type="ECO:0000259" key="14">
    <source>
        <dbReference type="PROSITE" id="PS50026"/>
    </source>
</evidence>
<keyword evidence="6" id="KW-0654">Proteoglycan</keyword>
<protein>
    <submittedName>
        <fullName evidence="19">Neurocan core-like protein</fullName>
    </submittedName>
</protein>
<evidence type="ECO:0000256" key="9">
    <source>
        <dbReference type="ARBA" id="ARBA00023319"/>
    </source>
</evidence>
<organism evidence="19 20">
    <name type="scientific">Labeo rohita</name>
    <name type="common">Indian major carp</name>
    <name type="synonym">Cyprinus rohita</name>
    <dbReference type="NCBI Taxonomy" id="84645"/>
    <lineage>
        <taxon>Eukaryota</taxon>
        <taxon>Metazoa</taxon>
        <taxon>Chordata</taxon>
        <taxon>Craniata</taxon>
        <taxon>Vertebrata</taxon>
        <taxon>Euteleostomi</taxon>
        <taxon>Actinopterygii</taxon>
        <taxon>Neopterygii</taxon>
        <taxon>Teleostei</taxon>
        <taxon>Ostariophysi</taxon>
        <taxon>Cypriniformes</taxon>
        <taxon>Cyprinidae</taxon>
        <taxon>Labeoninae</taxon>
        <taxon>Labeonini</taxon>
        <taxon>Labeo</taxon>
    </lineage>
</organism>
<comment type="caution">
    <text evidence="19">The sequence shown here is derived from an EMBL/GenBank/DDBJ whole genome shotgun (WGS) entry which is preliminary data.</text>
</comment>
<dbReference type="PANTHER" id="PTHR22804">
    <property type="entry name" value="AGGRECAN/VERSICAN PROTEOGLYCAN"/>
    <property type="match status" value="1"/>
</dbReference>
<dbReference type="InterPro" id="IPR003599">
    <property type="entry name" value="Ig_sub"/>
</dbReference>
<proteinExistence type="evidence at protein level"/>
<dbReference type="GO" id="GO:0005509">
    <property type="term" value="F:calcium ion binding"/>
    <property type="evidence" value="ECO:0007669"/>
    <property type="project" value="InterPro"/>
</dbReference>
<keyword evidence="7 10" id="KW-1015">Disulfide bond</keyword>
<dbReference type="SUPFAM" id="SSF48726">
    <property type="entry name" value="Immunoglobulin"/>
    <property type="match status" value="1"/>
</dbReference>
<feature type="domain" description="EGF-like" evidence="14">
    <location>
        <begin position="929"/>
        <end position="965"/>
    </location>
</feature>
<feature type="region of interest" description="Disordered" evidence="13">
    <location>
        <begin position="702"/>
        <end position="733"/>
    </location>
</feature>
<evidence type="ECO:0000259" key="16">
    <source>
        <dbReference type="PROSITE" id="PS50835"/>
    </source>
</evidence>
<dbReference type="Pfam" id="PF00059">
    <property type="entry name" value="Lectin_C"/>
    <property type="match status" value="1"/>
</dbReference>
<dbReference type="PRINTS" id="PR00010">
    <property type="entry name" value="EGFBLOOD"/>
</dbReference>
<dbReference type="PROSITE" id="PS00010">
    <property type="entry name" value="ASX_HYDROXYL"/>
    <property type="match status" value="1"/>
</dbReference>
<dbReference type="Pfam" id="PF00008">
    <property type="entry name" value="EGF"/>
    <property type="match status" value="2"/>
</dbReference>
<dbReference type="InterPro" id="IPR001304">
    <property type="entry name" value="C-type_lectin-like"/>
</dbReference>
<dbReference type="AlphaFoldDB" id="A0A498NNB2"/>
<dbReference type="SMART" id="SM00409">
    <property type="entry name" value="IG"/>
    <property type="match status" value="1"/>
</dbReference>
<feature type="domain" description="Sushi" evidence="17">
    <location>
        <begin position="1096"/>
        <end position="1156"/>
    </location>
</feature>
<evidence type="ECO:0000256" key="11">
    <source>
        <dbReference type="PROSITE-ProRule" id="PRU00302"/>
    </source>
</evidence>
<dbReference type="SMART" id="SM00181">
    <property type="entry name" value="EGF"/>
    <property type="match status" value="2"/>
</dbReference>
<keyword evidence="9" id="KW-0393">Immunoglobulin domain</keyword>
<feature type="disulfide bond" evidence="10">
    <location>
        <begin position="917"/>
        <end position="926"/>
    </location>
</feature>
<dbReference type="Gene3D" id="3.10.100.10">
    <property type="entry name" value="Mannose-Binding Protein A, subunit A"/>
    <property type="match status" value="3"/>
</dbReference>
<dbReference type="PRINTS" id="PR01265">
    <property type="entry name" value="LINKMODULE"/>
</dbReference>
<keyword evidence="4" id="KW-0732">Signal</keyword>
<dbReference type="FunFam" id="2.60.40.10:FF:000571">
    <property type="entry name" value="Neurocan core protein"/>
    <property type="match status" value="1"/>
</dbReference>
<dbReference type="InterPro" id="IPR000742">
    <property type="entry name" value="EGF"/>
</dbReference>
<dbReference type="Gene3D" id="2.10.70.10">
    <property type="entry name" value="Complement Module, domain 1"/>
    <property type="match status" value="1"/>
</dbReference>
<dbReference type="PROSITE" id="PS01187">
    <property type="entry name" value="EGF_CA"/>
    <property type="match status" value="1"/>
</dbReference>
<dbReference type="InterPro" id="IPR001881">
    <property type="entry name" value="EGF-like_Ca-bd_dom"/>
</dbReference>
<evidence type="ECO:0000256" key="5">
    <source>
        <dbReference type="ARBA" id="ARBA00022737"/>
    </source>
</evidence>
<feature type="compositionally biased region" description="Polar residues" evidence="13">
    <location>
        <begin position="720"/>
        <end position="730"/>
    </location>
</feature>
<dbReference type="EMBL" id="QBIY01011273">
    <property type="protein sequence ID" value="RXN33311.1"/>
    <property type="molecule type" value="Genomic_DNA"/>
</dbReference>
<evidence type="ECO:0000256" key="8">
    <source>
        <dbReference type="ARBA" id="ARBA00023180"/>
    </source>
</evidence>
<feature type="region of interest" description="Disordered" evidence="13">
    <location>
        <begin position="761"/>
        <end position="780"/>
    </location>
</feature>
<dbReference type="PROSITE" id="PS50963">
    <property type="entry name" value="LINK_2"/>
    <property type="match status" value="2"/>
</dbReference>
<keyword evidence="3 10" id="KW-0245">EGF-like domain</keyword>
<dbReference type="InterPro" id="IPR035976">
    <property type="entry name" value="Sushi/SCR/CCP_sf"/>
</dbReference>
<dbReference type="InterPro" id="IPR018097">
    <property type="entry name" value="EGF_Ca-bd_CS"/>
</dbReference>
<evidence type="ECO:0007829" key="21">
    <source>
        <dbReference type="PeptideAtlas" id="A0A498NNB2"/>
    </source>
</evidence>
<keyword evidence="11" id="KW-0768">Sushi</keyword>